<dbReference type="PANTHER" id="PTHR21064">
    <property type="entry name" value="AMINOGLYCOSIDE PHOSPHOTRANSFERASE DOMAIN-CONTAINING PROTEIN-RELATED"/>
    <property type="match status" value="1"/>
</dbReference>
<evidence type="ECO:0000256" key="1">
    <source>
        <dbReference type="ARBA" id="ARBA00038240"/>
    </source>
</evidence>
<dbReference type="Gene3D" id="3.30.200.70">
    <property type="match status" value="1"/>
</dbReference>
<dbReference type="Pfam" id="PF01636">
    <property type="entry name" value="APH"/>
    <property type="match status" value="1"/>
</dbReference>
<dbReference type="AlphaFoldDB" id="A0A6J6TY93"/>
<dbReference type="InterPro" id="IPR002575">
    <property type="entry name" value="Aminoglycoside_PTrfase"/>
</dbReference>
<name>A0A6J6TY93_9ZZZZ</name>
<evidence type="ECO:0000313" key="3">
    <source>
        <dbReference type="EMBL" id="CAB4752018.1"/>
    </source>
</evidence>
<dbReference type="PANTHER" id="PTHR21064:SF6">
    <property type="entry name" value="AMINOGLYCOSIDE PHOSPHOTRANSFERASE DOMAIN-CONTAINING PROTEIN"/>
    <property type="match status" value="1"/>
</dbReference>
<dbReference type="GO" id="GO:0009088">
    <property type="term" value="P:threonine biosynthetic process"/>
    <property type="evidence" value="ECO:0007669"/>
    <property type="project" value="TreeGrafter"/>
</dbReference>
<dbReference type="InterPro" id="IPR011009">
    <property type="entry name" value="Kinase-like_dom_sf"/>
</dbReference>
<protein>
    <submittedName>
        <fullName evidence="3">Unannotated protein</fullName>
    </submittedName>
</protein>
<evidence type="ECO:0000259" key="2">
    <source>
        <dbReference type="Pfam" id="PF01636"/>
    </source>
</evidence>
<proteinExistence type="inferred from homology"/>
<organism evidence="3">
    <name type="scientific">freshwater metagenome</name>
    <dbReference type="NCBI Taxonomy" id="449393"/>
    <lineage>
        <taxon>unclassified sequences</taxon>
        <taxon>metagenomes</taxon>
        <taxon>ecological metagenomes</taxon>
    </lineage>
</organism>
<feature type="domain" description="Aminoglycoside phosphotransferase" evidence="2">
    <location>
        <begin position="34"/>
        <end position="265"/>
    </location>
</feature>
<comment type="similarity">
    <text evidence="1">Belongs to the pseudomonas-type ThrB family.</text>
</comment>
<dbReference type="Gene3D" id="1.20.1270.170">
    <property type="match status" value="1"/>
</dbReference>
<dbReference type="Gene3D" id="1.10.510.10">
    <property type="entry name" value="Transferase(Phosphotransferase) domain 1"/>
    <property type="match status" value="1"/>
</dbReference>
<gene>
    <name evidence="3" type="ORF">UFOPK2810_00892</name>
</gene>
<reference evidence="3" key="1">
    <citation type="submission" date="2020-05" db="EMBL/GenBank/DDBJ databases">
        <authorList>
            <person name="Chiriac C."/>
            <person name="Salcher M."/>
            <person name="Ghai R."/>
            <person name="Kavagutti S V."/>
        </authorList>
    </citation>
    <scope>NUCLEOTIDE SEQUENCE</scope>
</reference>
<dbReference type="EMBL" id="CAEZYZ010000138">
    <property type="protein sequence ID" value="CAB4752018.1"/>
    <property type="molecule type" value="Genomic_DNA"/>
</dbReference>
<dbReference type="SUPFAM" id="SSF56112">
    <property type="entry name" value="Protein kinase-like (PK-like)"/>
    <property type="match status" value="1"/>
</dbReference>
<dbReference type="InterPro" id="IPR050249">
    <property type="entry name" value="Pseudomonas-type_ThrB"/>
</dbReference>
<dbReference type="GO" id="GO:0004413">
    <property type="term" value="F:homoserine kinase activity"/>
    <property type="evidence" value="ECO:0007669"/>
    <property type="project" value="TreeGrafter"/>
</dbReference>
<accession>A0A6J6TY93</accession>
<sequence length="325" mass="36476">MSAGAQVFEEFARAALPSYGIDPGAVVTLLNVSENGTFRIDDPIQGRSVLRVHRTDYHSRQAVRGELDWISALRDDDVVKTPAYLPDLTGESVVTARNSAGDERFVVRFDWVEGSEPTEDRLQQDFLQLGAITARLHGHAKRWQRPAGFSRFVWDYDTSIGDHGHWGPWQSGLAVDAEALEVLTRCSRRVEERLHRFGKGPDRFGLVHADMRLANLLVNGDDVTVIDFDDCGLSWFMYDLGSSLSFIEHEPYVPELVDSWVTGYRTVAELSAADEAELPTFIMLRRMLLVAWIGSHIDTETAQSMGAEYTSTSCQLAEEYLGRTF</sequence>